<evidence type="ECO:0000259" key="4">
    <source>
        <dbReference type="PROSITE" id="PS50827"/>
    </source>
</evidence>
<feature type="coiled-coil region" evidence="3">
    <location>
        <begin position="127"/>
        <end position="162"/>
    </location>
</feature>
<evidence type="ECO:0000313" key="5">
    <source>
        <dbReference type="Proteomes" id="UP000694941"/>
    </source>
</evidence>
<dbReference type="RefSeq" id="XP_022235767.1">
    <property type="nucleotide sequence ID" value="XM_022380059.1"/>
</dbReference>
<sequence length="285" mass="34521">YLQRNGITNITRENFTFSTKVNVGEFLELGPAVDQHCYNLVSEQDVVARIEEVRAQKGCLGIQVRQSLQKKETQQHWERFKLPHRLDQKVEKLCHQKEYEKFVKKRENFQQLNQLYLEREMKDGHFIEDHRHRNKELNRQCREEAEHKAKEKEMRRQQAAILREQELQKQREMIVMIGLERERRRQHMLLVRALDFHKRHEERQRKQEELLQEKQLYKEKRQEERKIELQLIREMKKPVDDMVLKDSAHLPKLKRIPGVKVAGKAFANILMLVEFLHNFGDTLGF</sequence>
<dbReference type="PANTHER" id="PTHR45915">
    <property type="entry name" value="TRANSCRIPTION INTERMEDIARY FACTOR"/>
    <property type="match status" value="1"/>
</dbReference>
<dbReference type="InterPro" id="IPR018501">
    <property type="entry name" value="DDT_dom"/>
</dbReference>
<feature type="coiled-coil region" evidence="3">
    <location>
        <begin position="200"/>
        <end position="227"/>
    </location>
</feature>
<feature type="domain" description="DDT" evidence="4">
    <location>
        <begin position="263"/>
        <end position="285"/>
    </location>
</feature>
<feature type="non-terminal residue" evidence="6">
    <location>
        <position position="1"/>
    </location>
</feature>
<feature type="non-terminal residue" evidence="6">
    <location>
        <position position="285"/>
    </location>
</feature>
<comment type="subcellular location">
    <subcellularLocation>
        <location evidence="1">Nucleus</location>
    </subcellularLocation>
</comment>
<reference evidence="6" key="1">
    <citation type="submission" date="2025-08" db="UniProtKB">
        <authorList>
            <consortium name="RefSeq"/>
        </authorList>
    </citation>
    <scope>IDENTIFICATION</scope>
    <source>
        <tissue evidence="6">Muscle</tissue>
    </source>
</reference>
<accession>A0ABM1RWL2</accession>
<keyword evidence="3" id="KW-0175">Coiled coil</keyword>
<evidence type="ECO:0000256" key="1">
    <source>
        <dbReference type="ARBA" id="ARBA00004123"/>
    </source>
</evidence>
<evidence type="ECO:0000313" key="6">
    <source>
        <dbReference type="RefSeq" id="XP_022235767.1"/>
    </source>
</evidence>
<gene>
    <name evidence="6" type="primary">LOC106476107</name>
</gene>
<protein>
    <submittedName>
        <fullName evidence="6">Bromodomain adjacent to zinc finger domain protein 2B-like</fullName>
    </submittedName>
</protein>
<keyword evidence="5" id="KW-1185">Reference proteome</keyword>
<dbReference type="Proteomes" id="UP000694941">
    <property type="component" value="Unplaced"/>
</dbReference>
<evidence type="ECO:0000256" key="2">
    <source>
        <dbReference type="ARBA" id="ARBA00023242"/>
    </source>
</evidence>
<evidence type="ECO:0000256" key="3">
    <source>
        <dbReference type="SAM" id="Coils"/>
    </source>
</evidence>
<name>A0ABM1RWL2_LIMPO</name>
<dbReference type="GeneID" id="106476107"/>
<dbReference type="PANTHER" id="PTHR45915:SF2">
    <property type="entry name" value="TOUTATIS, ISOFORM E"/>
    <property type="match status" value="1"/>
</dbReference>
<proteinExistence type="predicted"/>
<keyword evidence="2" id="KW-0539">Nucleus</keyword>
<dbReference type="PROSITE" id="PS50827">
    <property type="entry name" value="DDT"/>
    <property type="match status" value="1"/>
</dbReference>
<organism evidence="5 6">
    <name type="scientific">Limulus polyphemus</name>
    <name type="common">Atlantic horseshoe crab</name>
    <dbReference type="NCBI Taxonomy" id="6850"/>
    <lineage>
        <taxon>Eukaryota</taxon>
        <taxon>Metazoa</taxon>
        <taxon>Ecdysozoa</taxon>
        <taxon>Arthropoda</taxon>
        <taxon>Chelicerata</taxon>
        <taxon>Merostomata</taxon>
        <taxon>Xiphosura</taxon>
        <taxon>Limulidae</taxon>
        <taxon>Limulus</taxon>
    </lineage>
</organism>